<dbReference type="SUPFAM" id="SSF75005">
    <property type="entry name" value="Arabinanase/levansucrase/invertase"/>
    <property type="match status" value="1"/>
</dbReference>
<protein>
    <submittedName>
        <fullName evidence="4">Glycoside hydrolase family 43 protein</fullName>
    </submittedName>
</protein>
<accession>A0A6A5RXF5</accession>
<dbReference type="PANTHER" id="PTHR42812">
    <property type="entry name" value="BETA-XYLOSIDASE"/>
    <property type="match status" value="1"/>
</dbReference>
<proteinExistence type="predicted"/>
<gene>
    <name evidence="4" type="ORF">M421DRAFT_406251</name>
</gene>
<evidence type="ECO:0000259" key="3">
    <source>
        <dbReference type="Pfam" id="PF17851"/>
    </source>
</evidence>
<dbReference type="Gene3D" id="2.115.10.20">
    <property type="entry name" value="Glycosyl hydrolase domain, family 43"/>
    <property type="match status" value="3"/>
</dbReference>
<dbReference type="GeneID" id="54347974"/>
<dbReference type="InterPro" id="IPR051795">
    <property type="entry name" value="Glycosyl_Hydrlase_43"/>
</dbReference>
<evidence type="ECO:0000313" key="5">
    <source>
        <dbReference type="Proteomes" id="UP000800082"/>
    </source>
</evidence>
<dbReference type="PANTHER" id="PTHR42812:SF15">
    <property type="entry name" value="HYDROLASE, PUTATIVE (AFU_ORTHOLOGUE AFUA_2G00930)-RELATED"/>
    <property type="match status" value="1"/>
</dbReference>
<dbReference type="Gene3D" id="2.60.120.200">
    <property type="match status" value="1"/>
</dbReference>
<dbReference type="Proteomes" id="UP000800082">
    <property type="component" value="Unassembled WGS sequence"/>
</dbReference>
<dbReference type="EMBL" id="ML978960">
    <property type="protein sequence ID" value="KAF1931904.1"/>
    <property type="molecule type" value="Genomic_DNA"/>
</dbReference>
<dbReference type="InterPro" id="IPR023296">
    <property type="entry name" value="Glyco_hydro_beta-prop_sf"/>
</dbReference>
<dbReference type="InterPro" id="IPR013320">
    <property type="entry name" value="ConA-like_dom_sf"/>
</dbReference>
<keyword evidence="1 4" id="KW-0378">Hydrolase</keyword>
<dbReference type="RefSeq" id="XP_033452152.1">
    <property type="nucleotide sequence ID" value="XM_033590310.1"/>
</dbReference>
<name>A0A6A5RXF5_9PLEO</name>
<reference evidence="4" key="1">
    <citation type="journal article" date="2020" name="Stud. Mycol.">
        <title>101 Dothideomycetes genomes: a test case for predicting lifestyles and emergence of pathogens.</title>
        <authorList>
            <person name="Haridas S."/>
            <person name="Albert R."/>
            <person name="Binder M."/>
            <person name="Bloem J."/>
            <person name="Labutti K."/>
            <person name="Salamov A."/>
            <person name="Andreopoulos B."/>
            <person name="Baker S."/>
            <person name="Barry K."/>
            <person name="Bills G."/>
            <person name="Bluhm B."/>
            <person name="Cannon C."/>
            <person name="Castanera R."/>
            <person name="Culley D."/>
            <person name="Daum C."/>
            <person name="Ezra D."/>
            <person name="Gonzalez J."/>
            <person name="Henrissat B."/>
            <person name="Kuo A."/>
            <person name="Liang C."/>
            <person name="Lipzen A."/>
            <person name="Lutzoni F."/>
            <person name="Magnuson J."/>
            <person name="Mondo S."/>
            <person name="Nolan M."/>
            <person name="Ohm R."/>
            <person name="Pangilinan J."/>
            <person name="Park H.-J."/>
            <person name="Ramirez L."/>
            <person name="Alfaro M."/>
            <person name="Sun H."/>
            <person name="Tritt A."/>
            <person name="Yoshinaga Y."/>
            <person name="Zwiers L.-H."/>
            <person name="Turgeon B."/>
            <person name="Goodwin S."/>
            <person name="Spatafora J."/>
            <person name="Crous P."/>
            <person name="Grigoriev I."/>
        </authorList>
    </citation>
    <scope>NUCLEOTIDE SEQUENCE</scope>
    <source>
        <strain evidence="4">CBS 183.55</strain>
    </source>
</reference>
<evidence type="ECO:0000313" key="4">
    <source>
        <dbReference type="EMBL" id="KAF1931904.1"/>
    </source>
</evidence>
<keyword evidence="2" id="KW-0326">Glycosidase</keyword>
<sequence length="367" mass="40267">MTLLSTCATSNPLNSLRSRTETFDNPAVWQDYPDLDVFRVRDIPYYSSSTFAFSTGAPVLKSFDLYRESTDTFHWIGCIAGGSSYVWTASGTNAAANNGEVRDWSWFSREILPRCYYDNGLPIDDDGTMYIAYGSATVNVAQLNAVSTAEVKNQAVYTSSDVTKPADDEYVLKVDNVRGSDERQILGDVVSTKDVQWYYMAFLDAYPGGRIPVVTPPTWTEDGWPQVMETVPSKTGLDSFEGPTLSYECEWSHNPDGSVWSFVSDMRLRTATVTNDLFTAHNTLTRRILGPKSAGTFRVDISGLKDGDRAGAVLFRVVAAYIGNHRSGNSSSLFMVEKLDLGTNWVTNLAGTVAAAVLTLGANATKI</sequence>
<dbReference type="Pfam" id="PF17851">
    <property type="entry name" value="GH43_C2"/>
    <property type="match status" value="1"/>
</dbReference>
<keyword evidence="5" id="KW-1185">Reference proteome</keyword>
<dbReference type="OrthoDB" id="2139957at2759"/>
<organism evidence="4 5">
    <name type="scientific">Didymella exigua CBS 183.55</name>
    <dbReference type="NCBI Taxonomy" id="1150837"/>
    <lineage>
        <taxon>Eukaryota</taxon>
        <taxon>Fungi</taxon>
        <taxon>Dikarya</taxon>
        <taxon>Ascomycota</taxon>
        <taxon>Pezizomycotina</taxon>
        <taxon>Dothideomycetes</taxon>
        <taxon>Pleosporomycetidae</taxon>
        <taxon>Pleosporales</taxon>
        <taxon>Pleosporineae</taxon>
        <taxon>Didymellaceae</taxon>
        <taxon>Didymella</taxon>
    </lineage>
</organism>
<dbReference type="InterPro" id="IPR041542">
    <property type="entry name" value="GH43_C2"/>
</dbReference>
<feature type="domain" description="Beta-xylosidase C-terminal Concanavalin A-like" evidence="3">
    <location>
        <begin position="238"/>
        <end position="322"/>
    </location>
</feature>
<evidence type="ECO:0000256" key="2">
    <source>
        <dbReference type="ARBA" id="ARBA00023295"/>
    </source>
</evidence>
<evidence type="ECO:0000256" key="1">
    <source>
        <dbReference type="ARBA" id="ARBA00022801"/>
    </source>
</evidence>
<dbReference type="GO" id="GO:0016798">
    <property type="term" value="F:hydrolase activity, acting on glycosyl bonds"/>
    <property type="evidence" value="ECO:0007669"/>
    <property type="project" value="UniProtKB-KW"/>
</dbReference>
<dbReference type="SUPFAM" id="SSF49899">
    <property type="entry name" value="Concanavalin A-like lectins/glucanases"/>
    <property type="match status" value="1"/>
</dbReference>
<dbReference type="AlphaFoldDB" id="A0A6A5RXF5"/>